<keyword evidence="3" id="KW-1185">Reference proteome</keyword>
<dbReference type="Proteomes" id="UP000479710">
    <property type="component" value="Unassembled WGS sequence"/>
</dbReference>
<accession>A0A6G1CSE4</accession>
<reference evidence="2 3" key="1">
    <citation type="submission" date="2019-11" db="EMBL/GenBank/DDBJ databases">
        <title>Whole genome sequence of Oryza granulata.</title>
        <authorList>
            <person name="Li W."/>
        </authorList>
    </citation>
    <scope>NUCLEOTIDE SEQUENCE [LARGE SCALE GENOMIC DNA]</scope>
    <source>
        <strain evidence="3">cv. Menghai</strain>
        <tissue evidence="2">Leaf</tissue>
    </source>
</reference>
<proteinExistence type="predicted"/>
<comment type="caution">
    <text evidence="2">The sequence shown here is derived from an EMBL/GenBank/DDBJ whole genome shotgun (WGS) entry which is preliminary data.</text>
</comment>
<feature type="region of interest" description="Disordered" evidence="1">
    <location>
        <begin position="86"/>
        <end position="121"/>
    </location>
</feature>
<evidence type="ECO:0000313" key="3">
    <source>
        <dbReference type="Proteomes" id="UP000479710"/>
    </source>
</evidence>
<evidence type="ECO:0000256" key="1">
    <source>
        <dbReference type="SAM" id="MobiDB-lite"/>
    </source>
</evidence>
<name>A0A6G1CSE4_9ORYZ</name>
<gene>
    <name evidence="2" type="ORF">E2562_024043</name>
</gene>
<evidence type="ECO:0000313" key="2">
    <source>
        <dbReference type="EMBL" id="KAF0903052.1"/>
    </source>
</evidence>
<organism evidence="2 3">
    <name type="scientific">Oryza meyeriana var. granulata</name>
    <dbReference type="NCBI Taxonomy" id="110450"/>
    <lineage>
        <taxon>Eukaryota</taxon>
        <taxon>Viridiplantae</taxon>
        <taxon>Streptophyta</taxon>
        <taxon>Embryophyta</taxon>
        <taxon>Tracheophyta</taxon>
        <taxon>Spermatophyta</taxon>
        <taxon>Magnoliopsida</taxon>
        <taxon>Liliopsida</taxon>
        <taxon>Poales</taxon>
        <taxon>Poaceae</taxon>
        <taxon>BOP clade</taxon>
        <taxon>Oryzoideae</taxon>
        <taxon>Oryzeae</taxon>
        <taxon>Oryzinae</taxon>
        <taxon>Oryza</taxon>
        <taxon>Oryza meyeriana</taxon>
    </lineage>
</organism>
<dbReference type="AlphaFoldDB" id="A0A6G1CSE4"/>
<sequence length="121" mass="13256">MGKRKKAKSNRKGTYEVAVDGFVRTANPVVAGSTLAAHQLRPRRQCRRRWIRSGERPSSPDALAGSALIGSAPLLHPCWICLQPAPPTSSVPVSSPSYPREKKLRGSGSWDDNAKFEEFDV</sequence>
<feature type="compositionally biased region" description="Basic and acidic residues" evidence="1">
    <location>
        <begin position="112"/>
        <end position="121"/>
    </location>
</feature>
<protein>
    <submittedName>
        <fullName evidence="2">Uncharacterized protein</fullName>
    </submittedName>
</protein>
<dbReference type="EMBL" id="SPHZ02000008">
    <property type="protein sequence ID" value="KAF0903052.1"/>
    <property type="molecule type" value="Genomic_DNA"/>
</dbReference>